<dbReference type="InterPro" id="IPR023965">
    <property type="entry name" value="Capreomycidine_synthase"/>
</dbReference>
<proteinExistence type="inferred from homology"/>
<dbReference type="InterPro" id="IPR001917">
    <property type="entry name" value="Aminotrans_II_pyridoxalP_BS"/>
</dbReference>
<dbReference type="GO" id="GO:0016740">
    <property type="term" value="F:transferase activity"/>
    <property type="evidence" value="ECO:0007669"/>
    <property type="project" value="InterPro"/>
</dbReference>
<gene>
    <name evidence="5" type="primary">vioD</name>
    <name evidence="5" type="ORF">DEJ48_02560</name>
</gene>
<dbReference type="Proteomes" id="UP000322927">
    <property type="component" value="Chromosome"/>
</dbReference>
<dbReference type="Gene3D" id="3.90.1150.10">
    <property type="entry name" value="Aspartate Aminotransferase, domain 1"/>
    <property type="match status" value="1"/>
</dbReference>
<dbReference type="PANTHER" id="PTHR43510:SF1">
    <property type="entry name" value="AMINOTRANSFERASE FUNCTION, HYPOTHETICAL (EUROFUNG)"/>
    <property type="match status" value="1"/>
</dbReference>
<dbReference type="NCBIfam" id="TIGR03947">
    <property type="entry name" value="viomycin_VioD"/>
    <property type="match status" value="1"/>
</dbReference>
<dbReference type="InterPro" id="IPR004839">
    <property type="entry name" value="Aminotransferase_I/II_large"/>
</dbReference>
<dbReference type="Gene3D" id="3.40.640.10">
    <property type="entry name" value="Type I PLP-dependent aspartate aminotransferase-like (Major domain)"/>
    <property type="match status" value="1"/>
</dbReference>
<evidence type="ECO:0000256" key="3">
    <source>
        <dbReference type="RuleBase" id="RU003693"/>
    </source>
</evidence>
<dbReference type="PANTHER" id="PTHR43510">
    <property type="entry name" value="AMINOTRANSFERASE FUNCTION, HYPOTHETICAL (EUROFUNG)"/>
    <property type="match status" value="1"/>
</dbReference>
<sequence length="372" mass="41254">MNFDGALLEDWMRDHYHDAAIDIGSSGVLDYSLGQVRELAGIEPGDLDEIVFRDSPCLGRDDLREAIASRWGDGDAHKVMLTHGGSEAIYVALQTLLEPGDQVVALHPAYHSHVSVAESMGCEVLRWQLREEDKFRPDVEELARIVTARTKVIVVNFPHNPTGATLDLPGFRRLLEIADSVDAHLLWDGAFTDLVYDDAPLPDPGLTYPRTVSIGTFSKAFGLPGMRFGWCMADPELLRAMTNLRDRITLSLSPLLEYIALRVVQRADVFIAPRLQNAKANRRLLADWAARHEDHVDLPLPLGGVTAFPRLRPWRDTTELCRRLGETSNVLLVPGRAFDHPCRVRLGFGGDRGQLSKGLDILGAEFAASLQP</sequence>
<evidence type="ECO:0000256" key="2">
    <source>
        <dbReference type="ARBA" id="ARBA00022898"/>
    </source>
</evidence>
<feature type="domain" description="Aminotransferase class I/classII large" evidence="4">
    <location>
        <begin position="56"/>
        <end position="360"/>
    </location>
</feature>
<dbReference type="Pfam" id="PF00155">
    <property type="entry name" value="Aminotran_1_2"/>
    <property type="match status" value="1"/>
</dbReference>
<dbReference type="InterPro" id="IPR015421">
    <property type="entry name" value="PyrdxlP-dep_Trfase_major"/>
</dbReference>
<dbReference type="InterPro" id="IPR015424">
    <property type="entry name" value="PyrdxlP-dep_Trfase"/>
</dbReference>
<comment type="cofactor">
    <cofactor evidence="1 3">
        <name>pyridoxal 5'-phosphate</name>
        <dbReference type="ChEBI" id="CHEBI:597326"/>
    </cofactor>
</comment>
<comment type="similarity">
    <text evidence="3">Belongs to the class-II pyridoxal-phosphate-dependent aminotransferase family.</text>
</comment>
<keyword evidence="2 3" id="KW-0663">Pyridoxal phosphate</keyword>
<dbReference type="OrthoDB" id="9763453at2"/>
<dbReference type="InterPro" id="IPR015422">
    <property type="entry name" value="PyrdxlP-dep_Trfase_small"/>
</dbReference>
<evidence type="ECO:0000256" key="1">
    <source>
        <dbReference type="ARBA" id="ARBA00001933"/>
    </source>
</evidence>
<dbReference type="GO" id="GO:0030170">
    <property type="term" value="F:pyridoxal phosphate binding"/>
    <property type="evidence" value="ECO:0007669"/>
    <property type="project" value="InterPro"/>
</dbReference>
<dbReference type="EMBL" id="CP029192">
    <property type="protein sequence ID" value="QES32437.1"/>
    <property type="molecule type" value="Genomic_DNA"/>
</dbReference>
<dbReference type="CDD" id="cd00609">
    <property type="entry name" value="AAT_like"/>
    <property type="match status" value="1"/>
</dbReference>
<reference evidence="5 6" key="1">
    <citation type="submission" date="2018-05" db="EMBL/GenBank/DDBJ databases">
        <title>Streptomyces venezuelae.</title>
        <authorList>
            <person name="Kim W."/>
            <person name="Lee N."/>
            <person name="Cho B.-K."/>
        </authorList>
    </citation>
    <scope>NUCLEOTIDE SEQUENCE [LARGE SCALE GENOMIC DNA]</scope>
    <source>
        <strain evidence="5 6">ATCC 14584</strain>
    </source>
</reference>
<evidence type="ECO:0000313" key="5">
    <source>
        <dbReference type="EMBL" id="QES32437.1"/>
    </source>
</evidence>
<organism evidence="5 6">
    <name type="scientific">Streptomyces venezuelae</name>
    <dbReference type="NCBI Taxonomy" id="54571"/>
    <lineage>
        <taxon>Bacteria</taxon>
        <taxon>Bacillati</taxon>
        <taxon>Actinomycetota</taxon>
        <taxon>Actinomycetes</taxon>
        <taxon>Kitasatosporales</taxon>
        <taxon>Streptomycetaceae</taxon>
        <taxon>Streptomyces</taxon>
    </lineage>
</organism>
<accession>A0A5P2BQJ1</accession>
<evidence type="ECO:0000259" key="4">
    <source>
        <dbReference type="Pfam" id="PF00155"/>
    </source>
</evidence>
<protein>
    <submittedName>
        <fullName evidence="5">Capreomycidine synthase</fullName>
    </submittedName>
</protein>
<dbReference type="PROSITE" id="PS00599">
    <property type="entry name" value="AA_TRANSFER_CLASS_2"/>
    <property type="match status" value="1"/>
</dbReference>
<dbReference type="AlphaFoldDB" id="A0A5P2BQJ1"/>
<dbReference type="SUPFAM" id="SSF53383">
    <property type="entry name" value="PLP-dependent transferases"/>
    <property type="match status" value="1"/>
</dbReference>
<dbReference type="RefSeq" id="WP_150214073.1">
    <property type="nucleotide sequence ID" value="NZ_CP029192.1"/>
</dbReference>
<name>A0A5P2BQJ1_STRVZ</name>
<evidence type="ECO:0000313" key="6">
    <source>
        <dbReference type="Proteomes" id="UP000322927"/>
    </source>
</evidence>